<sequence>MKNNRNGQQLLNREQPSIFQAEGNFLPNTYNGLLAKETNELLRKNWTAIRDFSCKNRYSSLYNLRVHSNGIQSLLQSSKLKTIFKEQSYRFKCNASMGFILLNQNNEMLRYWHASMGNDRLFESPRLIQSNEDFNSMLDELRNKDYIENATKNRPDTNWSVHLITNISLHIFPILDHNIGCPVTLSEQTRRNKSIISASCDSNGKQYKDNLCLFRALAYSKDQLSTLATSTREYFETYLCEMNKTRSDFNGVALSELQLVERIFECSINVYTLHYNKIDDCTARLLYRSTTNYKHKLNLHLEQLHFSWIKNIRMYTKSYSCSYCTKLVKSAAALRNHTLSCNTGDATVTYPYGIYEPTKSVFDKLQDVGIVVDDSRKHYPYFAVFDCEAYLSPDDLPKRTKTMSYENIHKLACISICTNIAGYTHPVNFMNTSGEAELVSSMLEYLHLLSDLCYERLKIRYRDIFAKIQKTGTEEVIKEINASPNQKAVANVVKRFEALERELHNYLRDLMVLSFNVPGLAIQYLFKLKDPEAPIFLFGERFKDIYELIKRNIRGGLSMVFSRYQEANVTKIKPEYFGQLAKQSQTCVGYDATSLYLSCLIQEMPTGAFVRRRAENNFRIEKSYNAGEKATEWLKWMEQELNVKIQHQFNGMEKRIGGKQIPVDGYAKADNGSQIVFNYSGCWYHGHQCASTPRGKANTEIGDLQNHIETYRKLEYFKNLGYTVYHSWECEFDKMKREKLSVKEFCNSLDFIVDSRYYLSETQILHEIQEGTIFGFAEVDIFTPDSLKKVFAEFQPIQKHAFLSREDIGEHMRAFAIENDLLKKPTKTLLNSYYAKKILLATPLLQWYLNHGLKVTKLYQVIQYKPTRCFEKFGEAIMSARREGDVDSTKKIISDSCKLIGNSAYGRTLVNLESHRDITYFESDDLNMPKFVNNPRFNDLEEIGEGIVEIENRKSKLKLNIPIQIGFFVLEYAKLSILKFYYDFIMKYLPFDSFCLIQSDTDALYMALSEKSLYLTVKESMRAQFIAEHDTWLCKEYCDQHKSDFFEAVFSDQEWKPESCCKDNAKYFKRQAGLFHCENVSKGVIALCSKCYYCFGEDVKYSSKGVSKKYNNYTERDYLDVLLNQRIKSGTNKGFKVKGENIFTYTQSRKGLNYFYGKRIVDPNHVTTRPTLL</sequence>
<dbReference type="PANTHER" id="PTHR33206">
    <property type="entry name" value="PROTEIN CBG10425"/>
    <property type="match status" value="1"/>
</dbReference>
<dbReference type="EMBL" id="VXIV02000504">
    <property type="protein sequence ID" value="KAF6037863.1"/>
    <property type="molecule type" value="Genomic_DNA"/>
</dbReference>
<evidence type="ECO:0000313" key="2">
    <source>
        <dbReference type="Proteomes" id="UP000593567"/>
    </source>
</evidence>
<protein>
    <recommendedName>
        <fullName evidence="3">DNA-directed DNA polymerase</fullName>
    </recommendedName>
</protein>
<dbReference type="InterPro" id="IPR043502">
    <property type="entry name" value="DNA/RNA_pol_sf"/>
</dbReference>
<gene>
    <name evidence="1" type="ORF">EB796_003832</name>
</gene>
<dbReference type="OrthoDB" id="6153129at2759"/>
<accession>A0A7J7KHZ8</accession>
<comment type="caution">
    <text evidence="1">The sequence shown here is derived from an EMBL/GenBank/DDBJ whole genome shotgun (WGS) entry which is preliminary data.</text>
</comment>
<dbReference type="Proteomes" id="UP000593567">
    <property type="component" value="Unassembled WGS sequence"/>
</dbReference>
<proteinExistence type="predicted"/>
<dbReference type="AlphaFoldDB" id="A0A7J7KHZ8"/>
<evidence type="ECO:0008006" key="3">
    <source>
        <dbReference type="Google" id="ProtNLM"/>
    </source>
</evidence>
<name>A0A7J7KHZ8_BUGNE</name>
<reference evidence="1" key="1">
    <citation type="submission" date="2020-06" db="EMBL/GenBank/DDBJ databases">
        <title>Draft genome of Bugula neritina, a colonial animal packing powerful symbionts and potential medicines.</title>
        <authorList>
            <person name="Rayko M."/>
        </authorList>
    </citation>
    <scope>NUCLEOTIDE SEQUENCE [LARGE SCALE GENOMIC DNA]</scope>
    <source>
        <strain evidence="1">Kwan_BN1</strain>
    </source>
</reference>
<dbReference type="SUPFAM" id="SSF56672">
    <property type="entry name" value="DNA/RNA polymerases"/>
    <property type="match status" value="1"/>
</dbReference>
<evidence type="ECO:0000313" key="1">
    <source>
        <dbReference type="EMBL" id="KAF6037863.1"/>
    </source>
</evidence>
<dbReference type="PANTHER" id="PTHR33206:SF1">
    <property type="entry name" value="DNA-DIRECTED DNA POLYMERASE"/>
    <property type="match status" value="1"/>
</dbReference>
<organism evidence="1 2">
    <name type="scientific">Bugula neritina</name>
    <name type="common">Brown bryozoan</name>
    <name type="synonym">Sertularia neritina</name>
    <dbReference type="NCBI Taxonomy" id="10212"/>
    <lineage>
        <taxon>Eukaryota</taxon>
        <taxon>Metazoa</taxon>
        <taxon>Spiralia</taxon>
        <taxon>Lophotrochozoa</taxon>
        <taxon>Bryozoa</taxon>
        <taxon>Gymnolaemata</taxon>
        <taxon>Cheilostomatida</taxon>
        <taxon>Flustrina</taxon>
        <taxon>Buguloidea</taxon>
        <taxon>Bugulidae</taxon>
        <taxon>Bugula</taxon>
    </lineage>
</organism>
<keyword evidence="2" id="KW-1185">Reference proteome</keyword>
<dbReference type="Gene3D" id="3.40.960.10">
    <property type="entry name" value="VSR Endonuclease"/>
    <property type="match status" value="1"/>
</dbReference>